<dbReference type="PROSITE" id="PS50263">
    <property type="entry name" value="CN_HYDROLASE"/>
    <property type="match status" value="1"/>
</dbReference>
<dbReference type="Gene3D" id="3.40.630.30">
    <property type="match status" value="1"/>
</dbReference>
<name>A0ABU9EAP9_9BACT</name>
<dbReference type="SUPFAM" id="SSF55729">
    <property type="entry name" value="Acyl-CoA N-acyltransferases (Nat)"/>
    <property type="match status" value="1"/>
</dbReference>
<dbReference type="RefSeq" id="WP_405277367.1">
    <property type="nucleotide sequence ID" value="NZ_JBBHLI010000004.1"/>
</dbReference>
<gene>
    <name evidence="3" type="ORF">WI372_09530</name>
</gene>
<keyword evidence="4" id="KW-1185">Reference proteome</keyword>
<dbReference type="Pfam" id="PF00583">
    <property type="entry name" value="Acetyltransf_1"/>
    <property type="match status" value="1"/>
</dbReference>
<dbReference type="EMBL" id="JBBHLI010000004">
    <property type="protein sequence ID" value="MEK9501218.1"/>
    <property type="molecule type" value="Genomic_DNA"/>
</dbReference>
<evidence type="ECO:0000259" key="1">
    <source>
        <dbReference type="PROSITE" id="PS50263"/>
    </source>
</evidence>
<organism evidence="3 4">
    <name type="scientific">Gaopeijia maritima</name>
    <dbReference type="NCBI Taxonomy" id="3119007"/>
    <lineage>
        <taxon>Bacteria</taxon>
        <taxon>Pseudomonadati</taxon>
        <taxon>Gemmatimonadota</taxon>
        <taxon>Longimicrobiia</taxon>
        <taxon>Gaopeijiales</taxon>
        <taxon>Gaopeijiaceae</taxon>
        <taxon>Gaopeijia</taxon>
    </lineage>
</organism>
<feature type="domain" description="CN hydrolase" evidence="1">
    <location>
        <begin position="237"/>
        <end position="493"/>
    </location>
</feature>
<dbReference type="SUPFAM" id="SSF56317">
    <property type="entry name" value="Carbon-nitrogen hydrolase"/>
    <property type="match status" value="1"/>
</dbReference>
<evidence type="ECO:0000313" key="4">
    <source>
        <dbReference type="Proteomes" id="UP001484239"/>
    </source>
</evidence>
<dbReference type="Pfam" id="PF00795">
    <property type="entry name" value="CN_hydrolase"/>
    <property type="match status" value="1"/>
</dbReference>
<dbReference type="InterPro" id="IPR000182">
    <property type="entry name" value="GNAT_dom"/>
</dbReference>
<evidence type="ECO:0000259" key="2">
    <source>
        <dbReference type="PROSITE" id="PS51186"/>
    </source>
</evidence>
<proteinExistence type="predicted"/>
<accession>A0ABU9EAP9</accession>
<dbReference type="PANTHER" id="PTHR23088">
    <property type="entry name" value="NITRILASE-RELATED"/>
    <property type="match status" value="1"/>
</dbReference>
<reference evidence="3 4" key="1">
    <citation type="submission" date="2024-02" db="EMBL/GenBank/DDBJ databases">
        <title>A novel Gemmatimonadota bacterium.</title>
        <authorList>
            <person name="Du Z.-J."/>
            <person name="Ye Y.-Q."/>
        </authorList>
    </citation>
    <scope>NUCLEOTIDE SEQUENCE [LARGE SCALE GENOMIC DNA]</scope>
    <source>
        <strain evidence="3 4">DH-20</strain>
    </source>
</reference>
<dbReference type="CDD" id="cd07574">
    <property type="entry name" value="nitrilase_Rim1_like"/>
    <property type="match status" value="1"/>
</dbReference>
<evidence type="ECO:0000313" key="3">
    <source>
        <dbReference type="EMBL" id="MEK9501218.1"/>
    </source>
</evidence>
<dbReference type="Proteomes" id="UP001484239">
    <property type="component" value="Unassembled WGS sequence"/>
</dbReference>
<sequence length="520" mass="58764">MSESPAGSGSRPNVRLEDFEKRIHLRQLTMDDYPALVEMQELCFPGMAPWSEDQIRSQIEIFPRGQLCLESDGRLIASSNSLIVESDMHTAWHDWTRISDNGHIRTHSDSGDTLYGIEIMVHPDHRGINHARRLYEARKALCRELNLARIVIGGRIPGYGAQADRMSAREYAEQVISRGLYDPVLTTQVANGFVLRELIPDYFPADTASRGYATHLEWTNLDHVPDPSTRWQRVSRVRICAVQYRMRHIDSWDDFHTQCAFFVDAAANNKVDFVVLPELLTNQLMAVDPGRRPADAVRTLAELTPAYLAMFSALSVKHNVNIVGGSQFTIDEAGRLQNVAYLFRRDGTIERQPKLHLTAEEKRWWGVEGGDGLEVFDTDRGRVAILLSYDVQFPELARIAVDRGAQILFVPFTAEDRDAYLRVRYCCQARAVENEVFVAAAGTTGNLPFVVHADTHYARSGIFTPLDTSFARDGIAGESSENVETLVTADVDLELLRRHRLGGTVRLLEDRRPQLYERRG</sequence>
<dbReference type="GO" id="GO:0016787">
    <property type="term" value="F:hydrolase activity"/>
    <property type="evidence" value="ECO:0007669"/>
    <property type="project" value="UniProtKB-KW"/>
</dbReference>
<feature type="domain" description="N-acetyltransferase" evidence="2">
    <location>
        <begin position="23"/>
        <end position="219"/>
    </location>
</feature>
<dbReference type="InterPro" id="IPR016181">
    <property type="entry name" value="Acyl_CoA_acyltransferase"/>
</dbReference>
<dbReference type="InterPro" id="IPR003010">
    <property type="entry name" value="C-N_Hydrolase"/>
</dbReference>
<dbReference type="PANTHER" id="PTHR23088:SF50">
    <property type="entry name" value="HYDROLASE YHCX"/>
    <property type="match status" value="1"/>
</dbReference>
<dbReference type="InterPro" id="IPR036526">
    <property type="entry name" value="C-N_Hydrolase_sf"/>
</dbReference>
<dbReference type="PROSITE" id="PS51186">
    <property type="entry name" value="GNAT"/>
    <property type="match status" value="1"/>
</dbReference>
<dbReference type="Gene3D" id="3.60.110.10">
    <property type="entry name" value="Carbon-nitrogen hydrolase"/>
    <property type="match status" value="1"/>
</dbReference>
<dbReference type="CDD" id="cd04301">
    <property type="entry name" value="NAT_SF"/>
    <property type="match status" value="1"/>
</dbReference>
<comment type="caution">
    <text evidence="3">The sequence shown here is derived from an EMBL/GenBank/DDBJ whole genome shotgun (WGS) entry which is preliminary data.</text>
</comment>
<protein>
    <submittedName>
        <fullName evidence="3">Carbon-nitrogen hydrolase family protein</fullName>
    </submittedName>
</protein>
<keyword evidence="3" id="KW-0378">Hydrolase</keyword>